<dbReference type="Proteomes" id="UP000589085">
    <property type="component" value="Unassembled WGS sequence"/>
</dbReference>
<dbReference type="RefSeq" id="WP_182998032.1">
    <property type="nucleotide sequence ID" value="NZ_JABEQJ010000017.1"/>
</dbReference>
<gene>
    <name evidence="2" type="ORF">HLH48_13630</name>
</gene>
<evidence type="ECO:0000313" key="3">
    <source>
        <dbReference type="Proteomes" id="UP000589085"/>
    </source>
</evidence>
<dbReference type="InterPro" id="IPR051783">
    <property type="entry name" value="NAD(P)-dependent_oxidoreduct"/>
</dbReference>
<dbReference type="SUPFAM" id="SSF51735">
    <property type="entry name" value="NAD(P)-binding Rossmann-fold domains"/>
    <property type="match status" value="1"/>
</dbReference>
<protein>
    <submittedName>
        <fullName evidence="2">SDR family oxidoreductase</fullName>
    </submittedName>
</protein>
<dbReference type="AlphaFoldDB" id="A0A7W4IE57"/>
<dbReference type="InterPro" id="IPR001509">
    <property type="entry name" value="Epimerase_deHydtase"/>
</dbReference>
<proteinExistence type="predicted"/>
<dbReference type="GO" id="GO:0005737">
    <property type="term" value="C:cytoplasm"/>
    <property type="evidence" value="ECO:0007669"/>
    <property type="project" value="TreeGrafter"/>
</dbReference>
<dbReference type="InterPro" id="IPR036291">
    <property type="entry name" value="NAD(P)-bd_dom_sf"/>
</dbReference>
<feature type="domain" description="NAD-dependent epimerase/dehydratase" evidence="1">
    <location>
        <begin position="3"/>
        <end position="76"/>
    </location>
</feature>
<dbReference type="PANTHER" id="PTHR48079">
    <property type="entry name" value="PROTEIN YEEZ"/>
    <property type="match status" value="1"/>
</dbReference>
<comment type="caution">
    <text evidence="2">The sequence shown here is derived from an EMBL/GenBank/DDBJ whole genome shotgun (WGS) entry which is preliminary data.</text>
</comment>
<dbReference type="EMBL" id="JABEQJ010000017">
    <property type="protein sequence ID" value="MBB2161199.1"/>
    <property type="molecule type" value="Genomic_DNA"/>
</dbReference>
<reference evidence="2 3" key="1">
    <citation type="submission" date="2020-04" db="EMBL/GenBank/DDBJ databases">
        <title>Description of novel Gluconacetobacter.</title>
        <authorList>
            <person name="Sombolestani A."/>
        </authorList>
    </citation>
    <scope>NUCLEOTIDE SEQUENCE [LARGE SCALE GENOMIC DNA]</scope>
    <source>
        <strain evidence="2 3">LMG 19747</strain>
    </source>
</reference>
<dbReference type="GO" id="GO:0004029">
    <property type="term" value="F:aldehyde dehydrogenase (NAD+) activity"/>
    <property type="evidence" value="ECO:0007669"/>
    <property type="project" value="TreeGrafter"/>
</dbReference>
<dbReference type="Gene3D" id="3.40.50.720">
    <property type="entry name" value="NAD(P)-binding Rossmann-like Domain"/>
    <property type="match status" value="1"/>
</dbReference>
<sequence>MRIFMTGANGFIGRAVVRELQDAGHAVIGLARSAETAKSLTAAGLEVHQGALTDIESLATAASKADGVIHLAFIHGLGQLDWLQRLRVFGGGLPTGIVARFGAEITRVDSRAIDAMAGALKGSGRPFIAAFGTMGLAPGGGMTEADLPDPRSPGAARAVAETMVHAWADRGVRAMIMRLPPSVHGDGDKGLVPQIIKAARKAGSADYVGDGRNRWCAAHRDDVAHLFRLALERGDAGACYHGVAEDGIAFADIAGIIARKLGIPSQSLSKRAAQKRFSWLAPFCSVDNPATSEMTRQALDWAPTKVGLLADMEAGAYFTSTRKT</sequence>
<organism evidence="2 3">
    <name type="scientific">Gluconacetobacter sacchari</name>
    <dbReference type="NCBI Taxonomy" id="92759"/>
    <lineage>
        <taxon>Bacteria</taxon>
        <taxon>Pseudomonadati</taxon>
        <taxon>Pseudomonadota</taxon>
        <taxon>Alphaproteobacteria</taxon>
        <taxon>Acetobacterales</taxon>
        <taxon>Acetobacteraceae</taxon>
        <taxon>Gluconacetobacter</taxon>
    </lineage>
</organism>
<feature type="domain" description="NAD-dependent epimerase/dehydratase" evidence="1">
    <location>
        <begin position="138"/>
        <end position="238"/>
    </location>
</feature>
<accession>A0A7W4IE57</accession>
<evidence type="ECO:0000313" key="2">
    <source>
        <dbReference type="EMBL" id="MBB2161199.1"/>
    </source>
</evidence>
<name>A0A7W4IE57_9PROT</name>
<evidence type="ECO:0000259" key="1">
    <source>
        <dbReference type="Pfam" id="PF01370"/>
    </source>
</evidence>
<dbReference type="PANTHER" id="PTHR48079:SF9">
    <property type="entry name" value="PUTATIVE-RELATED"/>
    <property type="match status" value="1"/>
</dbReference>
<dbReference type="Pfam" id="PF01370">
    <property type="entry name" value="Epimerase"/>
    <property type="match status" value="2"/>
</dbReference>
<dbReference type="CDD" id="cd05262">
    <property type="entry name" value="SDR_a7"/>
    <property type="match status" value="1"/>
</dbReference>